<organism evidence="2 3">
    <name type="scientific">Agathobacter rectalis</name>
    <dbReference type="NCBI Taxonomy" id="39491"/>
    <lineage>
        <taxon>Bacteria</taxon>
        <taxon>Bacillati</taxon>
        <taxon>Bacillota</taxon>
        <taxon>Clostridia</taxon>
        <taxon>Lachnospirales</taxon>
        <taxon>Lachnospiraceae</taxon>
        <taxon>Agathobacter</taxon>
    </lineage>
</organism>
<dbReference type="RefSeq" id="WP_055238090.1">
    <property type="nucleotide sequence ID" value="NZ_CYXM01000007.1"/>
</dbReference>
<evidence type="ECO:0000259" key="1">
    <source>
        <dbReference type="Pfam" id="PF13401"/>
    </source>
</evidence>
<dbReference type="Pfam" id="PF13401">
    <property type="entry name" value="AAA_22"/>
    <property type="match status" value="1"/>
</dbReference>
<dbReference type="AlphaFoldDB" id="A0A173TT41"/>
<dbReference type="InterPro" id="IPR049945">
    <property type="entry name" value="AAA_22"/>
</dbReference>
<dbReference type="SUPFAM" id="SSF52540">
    <property type="entry name" value="P-loop containing nucleoside triphosphate hydrolases"/>
    <property type="match status" value="1"/>
</dbReference>
<gene>
    <name evidence="2" type="ORF">ERS852580_01773</name>
</gene>
<dbReference type="EMBL" id="CYXM01000007">
    <property type="protein sequence ID" value="CUN05449.1"/>
    <property type="molecule type" value="Genomic_DNA"/>
</dbReference>
<reference evidence="2 3" key="1">
    <citation type="submission" date="2015-09" db="EMBL/GenBank/DDBJ databases">
        <authorList>
            <consortium name="Pathogen Informatics"/>
        </authorList>
    </citation>
    <scope>NUCLEOTIDE SEQUENCE [LARGE SCALE GENOMIC DNA]</scope>
    <source>
        <strain evidence="2 3">2789STDY5834968</strain>
    </source>
</reference>
<dbReference type="InterPro" id="IPR027417">
    <property type="entry name" value="P-loop_NTPase"/>
</dbReference>
<proteinExistence type="predicted"/>
<protein>
    <submittedName>
        <fullName evidence="2">Putative secretion ATPase, PEP-CTERM locus subfamily</fullName>
    </submittedName>
</protein>
<feature type="domain" description="ORC1/DEAH AAA+ ATPase" evidence="1">
    <location>
        <begin position="41"/>
        <end position="90"/>
    </location>
</feature>
<name>A0A173TT41_9FIRM</name>
<accession>A0A173TT41</accession>
<dbReference type="Proteomes" id="UP000095673">
    <property type="component" value="Unassembled WGS sequence"/>
</dbReference>
<evidence type="ECO:0000313" key="3">
    <source>
        <dbReference type="Proteomes" id="UP000095673"/>
    </source>
</evidence>
<dbReference type="GO" id="GO:0016887">
    <property type="term" value="F:ATP hydrolysis activity"/>
    <property type="evidence" value="ECO:0007669"/>
    <property type="project" value="InterPro"/>
</dbReference>
<sequence>MYEDFYRMKHTPFSRNVPPEDLYESAAMADCLGRLSYVADRQLFAVVTADAGCGKSTLIRRFSASLPKEKYIFLYLSDSKLTPRWFYKGLPFSSKLQI</sequence>
<evidence type="ECO:0000313" key="2">
    <source>
        <dbReference type="EMBL" id="CUN05449.1"/>
    </source>
</evidence>